<organism evidence="2 3">
    <name type="scientific">Paraburkholderia bryophila</name>
    <dbReference type="NCBI Taxonomy" id="420952"/>
    <lineage>
        <taxon>Bacteria</taxon>
        <taxon>Pseudomonadati</taxon>
        <taxon>Pseudomonadota</taxon>
        <taxon>Betaproteobacteria</taxon>
        <taxon>Burkholderiales</taxon>
        <taxon>Burkholderiaceae</taxon>
        <taxon>Paraburkholderia</taxon>
    </lineage>
</organism>
<dbReference type="Proteomes" id="UP000248918">
    <property type="component" value="Unassembled WGS sequence"/>
</dbReference>
<sequence>MDRCGRGRDCRSAAACVGVIVGVACVIVAFVVVVVVVRGVVVTRVIATVIAVAMVVRAMSVIDALAFRGFPISVFMPGAPVGTGFDLFGTVCFGVVGVRHGGFLVRFVV</sequence>
<evidence type="ECO:0000256" key="1">
    <source>
        <dbReference type="SAM" id="Phobius"/>
    </source>
</evidence>
<protein>
    <submittedName>
        <fullName evidence="2">Uncharacterized protein</fullName>
    </submittedName>
</protein>
<feature type="transmembrane region" description="Helical" evidence="1">
    <location>
        <begin position="45"/>
        <end position="67"/>
    </location>
</feature>
<gene>
    <name evidence="2" type="ORF">BX591_11230</name>
</gene>
<evidence type="ECO:0000313" key="2">
    <source>
        <dbReference type="EMBL" id="RAS27823.1"/>
    </source>
</evidence>
<accession>A0A329BZ57</accession>
<dbReference type="EMBL" id="QLTK01000012">
    <property type="protein sequence ID" value="RAS27823.1"/>
    <property type="molecule type" value="Genomic_DNA"/>
</dbReference>
<reference evidence="2 3" key="1">
    <citation type="submission" date="2018-06" db="EMBL/GenBank/DDBJ databases">
        <title>Genomic Encyclopedia of Type Strains, Phase III (KMG-III): the genomes of soil and plant-associated and newly described type strains.</title>
        <authorList>
            <person name="Whitman W."/>
        </authorList>
    </citation>
    <scope>NUCLEOTIDE SEQUENCE [LARGE SCALE GENOMIC DNA]</scope>
    <source>
        <strain evidence="2 3">LMG 23644</strain>
    </source>
</reference>
<keyword evidence="1" id="KW-1133">Transmembrane helix</keyword>
<keyword evidence="1" id="KW-0472">Membrane</keyword>
<dbReference type="PROSITE" id="PS51257">
    <property type="entry name" value="PROKAR_LIPOPROTEIN"/>
    <property type="match status" value="1"/>
</dbReference>
<evidence type="ECO:0000313" key="3">
    <source>
        <dbReference type="Proteomes" id="UP000248918"/>
    </source>
</evidence>
<keyword evidence="1" id="KW-0812">Transmembrane</keyword>
<name>A0A329BZ57_9BURK</name>
<feature type="transmembrane region" description="Helical" evidence="1">
    <location>
        <begin position="12"/>
        <end position="39"/>
    </location>
</feature>
<dbReference type="AlphaFoldDB" id="A0A329BZ57"/>
<proteinExistence type="predicted"/>
<comment type="caution">
    <text evidence="2">The sequence shown here is derived from an EMBL/GenBank/DDBJ whole genome shotgun (WGS) entry which is preliminary data.</text>
</comment>